<proteinExistence type="predicted"/>
<reference evidence="2 3" key="1">
    <citation type="submission" date="2017-10" db="EMBL/GenBank/DDBJ databases">
        <title>Paenichitinophaga pekingensis gen. nov., sp. nov., isolated from activated sludge.</title>
        <authorList>
            <person name="Jin D."/>
            <person name="Kong X."/>
            <person name="Deng Y."/>
            <person name="Bai Z."/>
        </authorList>
    </citation>
    <scope>NUCLEOTIDE SEQUENCE [LARGE SCALE GENOMIC DNA]</scope>
    <source>
        <strain evidence="2 3">13</strain>
    </source>
</reference>
<evidence type="ECO:0000313" key="3">
    <source>
        <dbReference type="Proteomes" id="UP000220133"/>
    </source>
</evidence>
<name>A0A291QZW9_9BACT</name>
<dbReference type="Pfam" id="PF20243">
    <property type="entry name" value="MbnP"/>
    <property type="match status" value="1"/>
</dbReference>
<feature type="domain" description="Copper-binding protein MbnP-like" evidence="1">
    <location>
        <begin position="63"/>
        <end position="253"/>
    </location>
</feature>
<dbReference type="EMBL" id="CP023777">
    <property type="protein sequence ID" value="ATL49475.1"/>
    <property type="molecule type" value="Genomic_DNA"/>
</dbReference>
<dbReference type="AlphaFoldDB" id="A0A291QZW9"/>
<organism evidence="2 3">
    <name type="scientific">Chitinophaga caeni</name>
    <dbReference type="NCBI Taxonomy" id="2029983"/>
    <lineage>
        <taxon>Bacteria</taxon>
        <taxon>Pseudomonadati</taxon>
        <taxon>Bacteroidota</taxon>
        <taxon>Chitinophagia</taxon>
        <taxon>Chitinophagales</taxon>
        <taxon>Chitinophagaceae</taxon>
        <taxon>Chitinophaga</taxon>
    </lineage>
</organism>
<dbReference type="KEGG" id="cbae:COR50_21115"/>
<dbReference type="InterPro" id="IPR046863">
    <property type="entry name" value="MbnP-like_dom"/>
</dbReference>
<gene>
    <name evidence="2" type="ORF">COR50_21115</name>
</gene>
<protein>
    <recommendedName>
        <fullName evidence="1">Copper-binding protein MbnP-like domain-containing protein</fullName>
    </recommendedName>
</protein>
<evidence type="ECO:0000259" key="1">
    <source>
        <dbReference type="Pfam" id="PF20243"/>
    </source>
</evidence>
<sequence>MIPGSFFDFRGTEATTIQLLFLLYLISESYCMKKCLQSYATLFILLLSVACNNDSDTKPGAATGTIQLSMFHVFNGTALRLNDTQYQNNSGEGLSITTFKYYLSNFKLKYSDGSEERLPGDYFLVDESVSASKQLILSDVKAGKITSIAFLVGVDSARNNSGVQSGALDPVHGMFWSWNSGYIMAKLEGQSDAANTPDHTFALHIGGFQGTYSVLHEIVLPVNTVQLNAQQEVKITLSADVAKWFDGTRPISLQVTSTVHVPGETAYGVYQNYSKMFSILSVSE</sequence>
<evidence type="ECO:0000313" key="2">
    <source>
        <dbReference type="EMBL" id="ATL49475.1"/>
    </source>
</evidence>
<keyword evidence="3" id="KW-1185">Reference proteome</keyword>
<accession>A0A291QZW9</accession>
<dbReference type="Proteomes" id="UP000220133">
    <property type="component" value="Chromosome"/>
</dbReference>